<dbReference type="AlphaFoldDB" id="A0A2M7GZL9"/>
<evidence type="ECO:0000313" key="3">
    <source>
        <dbReference type="Proteomes" id="UP000230025"/>
    </source>
</evidence>
<sequence>NPKRDDKFKPVSQALETEESRMFKIKSWQNILGMVQAVPNPRTPMVLNYIIGQILELMGGSFKAFKKFMFEEDPRSVLLYQLATGAKGMGSAPTVPSPAPTQNQMSSLTQS</sequence>
<gene>
    <name evidence="2" type="ORF">COW28_01870</name>
</gene>
<dbReference type="Proteomes" id="UP000230025">
    <property type="component" value="Unassembled WGS sequence"/>
</dbReference>
<feature type="compositionally biased region" description="Polar residues" evidence="1">
    <location>
        <begin position="100"/>
        <end position="111"/>
    </location>
</feature>
<name>A0A2M7GZL9_9BACT</name>
<reference evidence="3" key="1">
    <citation type="submission" date="2017-09" db="EMBL/GenBank/DDBJ databases">
        <title>Depth-based differentiation of microbial function through sediment-hosted aquifers and enrichment of novel symbionts in the deep terrestrial subsurface.</title>
        <authorList>
            <person name="Probst A.J."/>
            <person name="Ladd B."/>
            <person name="Jarett J.K."/>
            <person name="Geller-Mcgrath D.E."/>
            <person name="Sieber C.M.K."/>
            <person name="Emerson J.B."/>
            <person name="Anantharaman K."/>
            <person name="Thomas B.C."/>
            <person name="Malmstrom R."/>
            <person name="Stieglmeier M."/>
            <person name="Klingl A."/>
            <person name="Woyke T."/>
            <person name="Ryan C.M."/>
            <person name="Banfield J.F."/>
        </authorList>
    </citation>
    <scope>NUCLEOTIDE SEQUENCE [LARGE SCALE GENOMIC DNA]</scope>
</reference>
<feature type="region of interest" description="Disordered" evidence="1">
    <location>
        <begin position="87"/>
        <end position="111"/>
    </location>
</feature>
<feature type="non-terminal residue" evidence="2">
    <location>
        <position position="111"/>
    </location>
</feature>
<dbReference type="EMBL" id="PFFY01000084">
    <property type="protein sequence ID" value="PIW33943.1"/>
    <property type="molecule type" value="Genomic_DNA"/>
</dbReference>
<accession>A0A2M7GZL9</accession>
<proteinExistence type="predicted"/>
<evidence type="ECO:0000256" key="1">
    <source>
        <dbReference type="SAM" id="MobiDB-lite"/>
    </source>
</evidence>
<evidence type="ECO:0000313" key="2">
    <source>
        <dbReference type="EMBL" id="PIW33943.1"/>
    </source>
</evidence>
<organism evidence="2 3">
    <name type="scientific">bacterium (Candidatus Ratteibacteria) CG15_BIG_FIL_POST_REV_8_21_14_020_41_12</name>
    <dbReference type="NCBI Taxonomy" id="2014291"/>
    <lineage>
        <taxon>Bacteria</taxon>
        <taxon>Candidatus Ratteibacteria</taxon>
    </lineage>
</organism>
<protein>
    <submittedName>
        <fullName evidence="2">Uncharacterized protein</fullName>
    </submittedName>
</protein>
<comment type="caution">
    <text evidence="2">The sequence shown here is derived from an EMBL/GenBank/DDBJ whole genome shotgun (WGS) entry which is preliminary data.</text>
</comment>
<feature type="non-terminal residue" evidence="2">
    <location>
        <position position="1"/>
    </location>
</feature>